<organism evidence="2 3">
    <name type="scientific">Candidatus Curtissbacteria bacterium GW2011_GWC1_44_33</name>
    <dbReference type="NCBI Taxonomy" id="1618413"/>
    <lineage>
        <taxon>Bacteria</taxon>
        <taxon>Candidatus Curtissiibacteriota</taxon>
    </lineage>
</organism>
<feature type="transmembrane region" description="Helical" evidence="1">
    <location>
        <begin position="116"/>
        <end position="133"/>
    </location>
</feature>
<feature type="transmembrane region" description="Helical" evidence="1">
    <location>
        <begin position="446"/>
        <end position="467"/>
    </location>
</feature>
<keyword evidence="1" id="KW-1133">Transmembrane helix</keyword>
<keyword evidence="1" id="KW-0472">Membrane</keyword>
<dbReference type="EMBL" id="LCIZ01000003">
    <property type="protein sequence ID" value="KKT67798.1"/>
    <property type="molecule type" value="Genomic_DNA"/>
</dbReference>
<dbReference type="Proteomes" id="UP000033901">
    <property type="component" value="Unassembled WGS sequence"/>
</dbReference>
<name>A0A0G1J8V6_9BACT</name>
<dbReference type="PATRIC" id="fig|1618413.3.peg.37"/>
<evidence type="ECO:0000313" key="2">
    <source>
        <dbReference type="EMBL" id="KKT67798.1"/>
    </source>
</evidence>
<protein>
    <recommendedName>
        <fullName evidence="4">Glycosyltransferase RgtA/B/C/D-like domain-containing protein</fullName>
    </recommendedName>
</protein>
<accession>A0A0G1J8V6</accession>
<feature type="transmembrane region" description="Helical" evidence="1">
    <location>
        <begin position="190"/>
        <end position="210"/>
    </location>
</feature>
<feature type="transmembrane region" description="Helical" evidence="1">
    <location>
        <begin position="304"/>
        <end position="321"/>
    </location>
</feature>
<feature type="transmembrane region" description="Helical" evidence="1">
    <location>
        <begin position="88"/>
        <end position="109"/>
    </location>
</feature>
<feature type="transmembrane region" description="Helical" evidence="1">
    <location>
        <begin position="330"/>
        <end position="350"/>
    </location>
</feature>
<evidence type="ECO:0008006" key="4">
    <source>
        <dbReference type="Google" id="ProtNLM"/>
    </source>
</evidence>
<gene>
    <name evidence="2" type="ORF">UW61_C0003G0007</name>
</gene>
<proteinExistence type="predicted"/>
<feature type="transmembrane region" description="Helical" evidence="1">
    <location>
        <begin position="387"/>
        <end position="408"/>
    </location>
</feature>
<comment type="caution">
    <text evidence="2">The sequence shown here is derived from an EMBL/GenBank/DDBJ whole genome shotgun (WGS) entry which is preliminary data.</text>
</comment>
<feature type="transmembrane region" description="Helical" evidence="1">
    <location>
        <begin position="166"/>
        <end position="184"/>
    </location>
</feature>
<feature type="transmembrane region" description="Helical" evidence="1">
    <location>
        <begin position="222"/>
        <end position="243"/>
    </location>
</feature>
<reference evidence="2 3" key="1">
    <citation type="journal article" date="2015" name="Nature">
        <title>rRNA introns, odd ribosomes, and small enigmatic genomes across a large radiation of phyla.</title>
        <authorList>
            <person name="Brown C.T."/>
            <person name="Hug L.A."/>
            <person name="Thomas B.C."/>
            <person name="Sharon I."/>
            <person name="Castelle C.J."/>
            <person name="Singh A."/>
            <person name="Wilkins M.J."/>
            <person name="Williams K.H."/>
            <person name="Banfield J.F."/>
        </authorList>
    </citation>
    <scope>NUCLEOTIDE SEQUENCE [LARGE SCALE GENOMIC DNA]</scope>
</reference>
<feature type="transmembrane region" description="Helical" evidence="1">
    <location>
        <begin position="510"/>
        <end position="529"/>
    </location>
</feature>
<dbReference type="AlphaFoldDB" id="A0A0G1J8V6"/>
<evidence type="ECO:0000313" key="3">
    <source>
        <dbReference type="Proteomes" id="UP000033901"/>
    </source>
</evidence>
<feature type="transmembrane region" description="Helical" evidence="1">
    <location>
        <begin position="139"/>
        <end position="159"/>
    </location>
</feature>
<feature type="transmembrane region" description="Helical" evidence="1">
    <location>
        <begin position="420"/>
        <end position="439"/>
    </location>
</feature>
<keyword evidence="1" id="KW-0812">Transmembrane</keyword>
<evidence type="ECO:0000256" key="1">
    <source>
        <dbReference type="SAM" id="Phobius"/>
    </source>
</evidence>
<feature type="transmembrane region" description="Helical" evidence="1">
    <location>
        <begin position="362"/>
        <end position="380"/>
    </location>
</feature>
<sequence>MKLFKNTKPLVRNLLLLGIIFLVGFFALRHTFSLTLVGDDWLAFYRFQYHVGKWSNGQLNFLTFFLTPYGAQDLTMGLLAKIFGYNSLAFFIVSFLLRGGVSVALFIVINKLAKNSIAAFISGLFFFVSSVGLDATSWVFNMPSYASLITISFFIYFFIKSQTERKLLFAGYAAVFYFLSYLLAPIRIHGIPIFAIALEVFFILKTLLILKERKYELKKELVIVILRQLLMAGVLIGILYIGASRGIGSNLTQRIKEGYDYISLSAKNGDFTFFLNPVIIFGRFFLPETVLQSLLKSLWFLPQRPFWLSLILFSPFIYLSARNRKKDKNLVFIGFLSLLIIWTLIVRSILYLKPSYLDPTLAIPAYLGGYLVVFWFYLLITNIRKSFSTILFASVAWTFSGFLFPWLWTPNSLFGTFHRYLIMSSLGVSIFCATLFLAFSHKKVKWLVFFILALLIGIQFDTTNRYFSYLSTVRNRELNDKIWTKLSKIEAVGKEETPLVFYFEGENNAIIYYLITFGFPPHVGILYDIKDLNKLPVPLDRWEDAVKVISTGENLPAYGYKAKPTPVKNFYAFRLKADGNLEDITAEKRTELSKILLIKNSR</sequence>